<keyword evidence="7 8" id="KW-0012">Acyltransferase</keyword>
<dbReference type="PANTHER" id="PTHR43480:SF1">
    <property type="entry name" value="ACYL-[ACYL-CARRIER-PROTEIN]--UDP-N-ACETYLGLUCOSAMINE O-ACYLTRANSFERASE, MITOCHONDRIAL-RELATED"/>
    <property type="match status" value="1"/>
</dbReference>
<reference evidence="10 11" key="1">
    <citation type="submission" date="2017-08" db="EMBL/GenBank/DDBJ databases">
        <title>Pusillimonas indicus sp. nov., a member of the family Alcaligenaceae isolated from surface seawater.</title>
        <authorList>
            <person name="Li J."/>
        </authorList>
    </citation>
    <scope>NUCLEOTIDE SEQUENCE [LARGE SCALE GENOMIC DNA]</scope>
    <source>
        <strain evidence="10 11">L52-1-41</strain>
    </source>
</reference>
<keyword evidence="3 8" id="KW-0441">Lipid A biosynthesis</keyword>
<dbReference type="GO" id="GO:0005737">
    <property type="term" value="C:cytoplasm"/>
    <property type="evidence" value="ECO:0007669"/>
    <property type="project" value="UniProtKB-SubCell"/>
</dbReference>
<keyword evidence="5 8" id="KW-0677">Repeat</keyword>
<dbReference type="Gene3D" id="2.160.10.10">
    <property type="entry name" value="Hexapeptide repeat proteins"/>
    <property type="match status" value="1"/>
</dbReference>
<dbReference type="EMBL" id="NQYH01000002">
    <property type="protein sequence ID" value="RIY41734.1"/>
    <property type="molecule type" value="Genomic_DNA"/>
</dbReference>
<dbReference type="CDD" id="cd03351">
    <property type="entry name" value="LbH_UDP-GlcNAc_AT"/>
    <property type="match status" value="1"/>
</dbReference>
<evidence type="ECO:0000256" key="1">
    <source>
        <dbReference type="ARBA" id="ARBA00022490"/>
    </source>
</evidence>
<keyword evidence="4 8" id="KW-0808">Transferase</keyword>
<dbReference type="HAMAP" id="MF_00387">
    <property type="entry name" value="LpxA"/>
    <property type="match status" value="1"/>
</dbReference>
<comment type="subcellular location">
    <subcellularLocation>
        <location evidence="8">Cytoplasm</location>
    </subcellularLocation>
</comment>
<dbReference type="InterPro" id="IPR037157">
    <property type="entry name" value="Acetyltransf_C_sf"/>
</dbReference>
<evidence type="ECO:0000256" key="8">
    <source>
        <dbReference type="HAMAP-Rule" id="MF_00387"/>
    </source>
</evidence>
<keyword evidence="1 8" id="KW-0963">Cytoplasm</keyword>
<dbReference type="Gene3D" id="1.20.1180.10">
    <property type="entry name" value="Udp N-acetylglucosamine O-acyltransferase, C-terminal domain"/>
    <property type="match status" value="1"/>
</dbReference>
<organism evidence="10 11">
    <name type="scientific">Neopusillimonas maritima</name>
    <dbReference type="NCBI Taxonomy" id="2026239"/>
    <lineage>
        <taxon>Bacteria</taxon>
        <taxon>Pseudomonadati</taxon>
        <taxon>Pseudomonadota</taxon>
        <taxon>Betaproteobacteria</taxon>
        <taxon>Burkholderiales</taxon>
        <taxon>Alcaligenaceae</taxon>
        <taxon>Neopusillimonas</taxon>
    </lineage>
</organism>
<evidence type="ECO:0000256" key="7">
    <source>
        <dbReference type="ARBA" id="ARBA00023315"/>
    </source>
</evidence>
<dbReference type="InterPro" id="IPR001451">
    <property type="entry name" value="Hexapep"/>
</dbReference>
<evidence type="ECO:0000313" key="10">
    <source>
        <dbReference type="EMBL" id="RIY41734.1"/>
    </source>
</evidence>
<dbReference type="OrthoDB" id="9807278at2"/>
<dbReference type="NCBIfam" id="NF003657">
    <property type="entry name" value="PRK05289.1"/>
    <property type="match status" value="1"/>
</dbReference>
<keyword evidence="6 8" id="KW-0443">Lipid metabolism</keyword>
<dbReference type="InterPro" id="IPR011004">
    <property type="entry name" value="Trimer_LpxA-like_sf"/>
</dbReference>
<dbReference type="InterPro" id="IPR010137">
    <property type="entry name" value="Lipid_A_LpxA"/>
</dbReference>
<evidence type="ECO:0000256" key="3">
    <source>
        <dbReference type="ARBA" id="ARBA00022556"/>
    </source>
</evidence>
<dbReference type="PIRSF" id="PIRSF000456">
    <property type="entry name" value="UDP-GlcNAc_acltr"/>
    <property type="match status" value="1"/>
</dbReference>
<proteinExistence type="inferred from homology"/>
<evidence type="ECO:0000256" key="5">
    <source>
        <dbReference type="ARBA" id="ARBA00022737"/>
    </source>
</evidence>
<dbReference type="GO" id="GO:0016020">
    <property type="term" value="C:membrane"/>
    <property type="evidence" value="ECO:0007669"/>
    <property type="project" value="GOC"/>
</dbReference>
<comment type="function">
    <text evidence="8">Involved in the biosynthesis of lipid A, a phosphorylated glycolipid that anchors the lipopolysaccharide to the outer membrane of the cell.</text>
</comment>
<dbReference type="UniPathway" id="UPA00359">
    <property type="reaction ID" value="UER00477"/>
</dbReference>
<dbReference type="Pfam" id="PF00132">
    <property type="entry name" value="Hexapep"/>
    <property type="match status" value="1"/>
</dbReference>
<dbReference type="AlphaFoldDB" id="A0A3A1YZ20"/>
<evidence type="ECO:0000256" key="2">
    <source>
        <dbReference type="ARBA" id="ARBA00022516"/>
    </source>
</evidence>
<feature type="domain" description="UDP N-acetylglucosamine O-acyltransferase C-terminal" evidence="9">
    <location>
        <begin position="177"/>
        <end position="261"/>
    </location>
</feature>
<dbReference type="GO" id="GO:0008780">
    <property type="term" value="F:acyl-[acyl-carrier-protein]-UDP-N-acetylglucosamine O-acyltransferase activity"/>
    <property type="evidence" value="ECO:0007669"/>
    <property type="project" value="UniProtKB-UniRule"/>
</dbReference>
<accession>A0A3A1YZ20</accession>
<dbReference type="SUPFAM" id="SSF51161">
    <property type="entry name" value="Trimeric LpxA-like enzymes"/>
    <property type="match status" value="1"/>
</dbReference>
<dbReference type="GO" id="GO:0009245">
    <property type="term" value="P:lipid A biosynthetic process"/>
    <property type="evidence" value="ECO:0007669"/>
    <property type="project" value="UniProtKB-UniRule"/>
</dbReference>
<dbReference type="PANTHER" id="PTHR43480">
    <property type="entry name" value="ACYL-[ACYL-CARRIER-PROTEIN]--UDP-N-ACETYLGLUCOSAMINE O-ACYLTRANSFERASE"/>
    <property type="match status" value="1"/>
</dbReference>
<sequence length="264" mass="28560">MTNPIHPTALVAPEAQLADGVSVGPYSIIGPNVSIDEGTQVGPHCIIDGHTTIGRNNTFYRFCSIGGMPQDKKYQGEPTRLEIGDGNMVREYVTINTGTVQDVGVTRVGHDNWIMAYVHIAHDCQVANQTILANNVQLAGHIHIGDWAIIGGSSAVHQFVRIGAHSMVGGTSSIRQDIPPYVMGAGDPFRPVGINSEGLKRRGYEPDTVSALKEAYKCLYRRQLNVEQALDAIRNLQAERSAAHDALQVLIDFLTADGRGIARL</sequence>
<keyword evidence="2 8" id="KW-0444">Lipid biosynthesis</keyword>
<dbReference type="Pfam" id="PF13720">
    <property type="entry name" value="Acetyltransf_11"/>
    <property type="match status" value="1"/>
</dbReference>
<name>A0A3A1YZ20_9BURK</name>
<dbReference type="PROSITE" id="PS00101">
    <property type="entry name" value="HEXAPEP_TRANSFERASES"/>
    <property type="match status" value="1"/>
</dbReference>
<comment type="caution">
    <text evidence="10">The sequence shown here is derived from an EMBL/GenBank/DDBJ whole genome shotgun (WGS) entry which is preliminary data.</text>
</comment>
<dbReference type="InterPro" id="IPR029098">
    <property type="entry name" value="Acetyltransf_C"/>
</dbReference>
<evidence type="ECO:0000256" key="4">
    <source>
        <dbReference type="ARBA" id="ARBA00022679"/>
    </source>
</evidence>
<protein>
    <recommendedName>
        <fullName evidence="8">Acyl-[acyl-carrier-protein]--UDP-N-acetylglucosamine O-acyltransferase</fullName>
        <shortName evidence="8">UDP-N-acetylglucosamine acyltransferase</shortName>
        <ecNumber evidence="8">2.3.1.129</ecNumber>
    </recommendedName>
</protein>
<dbReference type="InterPro" id="IPR018357">
    <property type="entry name" value="Hexapep_transf_CS"/>
</dbReference>
<evidence type="ECO:0000256" key="6">
    <source>
        <dbReference type="ARBA" id="ARBA00023098"/>
    </source>
</evidence>
<dbReference type="Proteomes" id="UP000266206">
    <property type="component" value="Unassembled WGS sequence"/>
</dbReference>
<dbReference type="EC" id="2.3.1.129" evidence="8"/>
<evidence type="ECO:0000313" key="11">
    <source>
        <dbReference type="Proteomes" id="UP000266206"/>
    </source>
</evidence>
<comment type="similarity">
    <text evidence="8">Belongs to the transferase hexapeptide repeat family. LpxA subfamily.</text>
</comment>
<evidence type="ECO:0000259" key="9">
    <source>
        <dbReference type="Pfam" id="PF13720"/>
    </source>
</evidence>
<dbReference type="RefSeq" id="WP_119515615.1">
    <property type="nucleotide sequence ID" value="NZ_NQYH01000002.1"/>
</dbReference>
<dbReference type="NCBIfam" id="TIGR01852">
    <property type="entry name" value="lipid_A_lpxA"/>
    <property type="match status" value="1"/>
</dbReference>
<gene>
    <name evidence="8" type="primary">lpxA</name>
    <name evidence="10" type="ORF">CJP73_04635</name>
</gene>
<comment type="catalytic activity">
    <reaction evidence="8">
        <text>a (3R)-hydroxyacyl-[ACP] + UDP-N-acetyl-alpha-D-glucosamine = a UDP-3-O-[(3R)-3-hydroxyacyl]-N-acetyl-alpha-D-glucosamine + holo-[ACP]</text>
        <dbReference type="Rhea" id="RHEA:67812"/>
        <dbReference type="Rhea" id="RHEA-COMP:9685"/>
        <dbReference type="Rhea" id="RHEA-COMP:9945"/>
        <dbReference type="ChEBI" id="CHEBI:57705"/>
        <dbReference type="ChEBI" id="CHEBI:64479"/>
        <dbReference type="ChEBI" id="CHEBI:78827"/>
        <dbReference type="ChEBI" id="CHEBI:173225"/>
        <dbReference type="EC" id="2.3.1.129"/>
    </reaction>
</comment>
<comment type="pathway">
    <text evidence="8">Glycolipid biosynthesis; lipid IV(A) biosynthesis; lipid IV(A) from (3R)-3-hydroxytetradecanoyl-[acyl-carrier-protein] and UDP-N-acetyl-alpha-D-glucosamine: step 1/6.</text>
</comment>
<comment type="subunit">
    <text evidence="8">Homotrimer.</text>
</comment>